<evidence type="ECO:0000256" key="1">
    <source>
        <dbReference type="ARBA" id="ARBA00022741"/>
    </source>
</evidence>
<dbReference type="Proteomes" id="UP000184063">
    <property type="component" value="Unassembled WGS sequence"/>
</dbReference>
<evidence type="ECO:0000313" key="6">
    <source>
        <dbReference type="Proteomes" id="UP000184063"/>
    </source>
</evidence>
<evidence type="ECO:0000256" key="3">
    <source>
        <dbReference type="SAM" id="MobiDB-lite"/>
    </source>
</evidence>
<dbReference type="GO" id="GO:0005524">
    <property type="term" value="F:ATP binding"/>
    <property type="evidence" value="ECO:0007669"/>
    <property type="project" value="InterPro"/>
</dbReference>
<feature type="region of interest" description="Disordered" evidence="3">
    <location>
        <begin position="1"/>
        <end position="21"/>
    </location>
</feature>
<dbReference type="InterPro" id="IPR027417">
    <property type="entry name" value="P-loop_NTPase"/>
</dbReference>
<dbReference type="InterPro" id="IPR038718">
    <property type="entry name" value="SNF2-like_sf"/>
</dbReference>
<organism evidence="5 6">
    <name type="scientific">Aspergillus luchuensis (strain CBS 106.47)</name>
    <dbReference type="NCBI Taxonomy" id="1137211"/>
    <lineage>
        <taxon>Eukaryota</taxon>
        <taxon>Fungi</taxon>
        <taxon>Dikarya</taxon>
        <taxon>Ascomycota</taxon>
        <taxon>Pezizomycotina</taxon>
        <taxon>Eurotiomycetes</taxon>
        <taxon>Eurotiomycetidae</taxon>
        <taxon>Eurotiales</taxon>
        <taxon>Aspergillaceae</taxon>
        <taxon>Aspergillus</taxon>
        <taxon>Aspergillus subgen. Circumdati</taxon>
    </lineage>
</organism>
<keyword evidence="1" id="KW-0547">Nucleotide-binding</keyword>
<keyword evidence="2" id="KW-0067">ATP-binding</keyword>
<proteinExistence type="predicted"/>
<dbReference type="InterPro" id="IPR000330">
    <property type="entry name" value="SNF2_N"/>
</dbReference>
<dbReference type="SUPFAM" id="SSF52540">
    <property type="entry name" value="P-loop containing nucleoside triphosphate hydrolases"/>
    <property type="match status" value="1"/>
</dbReference>
<dbReference type="AlphaFoldDB" id="A0A1M3T6F4"/>
<accession>A0A1M3T6F4</accession>
<feature type="compositionally biased region" description="Basic and acidic residues" evidence="3">
    <location>
        <begin position="10"/>
        <end position="21"/>
    </location>
</feature>
<feature type="domain" description="SNF2 N-terminal" evidence="4">
    <location>
        <begin position="26"/>
        <end position="93"/>
    </location>
</feature>
<dbReference type="VEuPathDB" id="FungiDB:ASPFODRAFT_701439"/>
<evidence type="ECO:0000259" key="4">
    <source>
        <dbReference type="Pfam" id="PF00176"/>
    </source>
</evidence>
<dbReference type="OrthoDB" id="4511056at2759"/>
<gene>
    <name evidence="5" type="ORF">ASPFODRAFT_701439</name>
</gene>
<reference evidence="6" key="1">
    <citation type="journal article" date="2017" name="Genome Biol.">
        <title>Comparative genomics reveals high biological diversity and specific adaptations in the industrially and medically important fungal genus Aspergillus.</title>
        <authorList>
            <person name="de Vries R.P."/>
            <person name="Riley R."/>
            <person name="Wiebenga A."/>
            <person name="Aguilar-Osorio G."/>
            <person name="Amillis S."/>
            <person name="Uchima C.A."/>
            <person name="Anderluh G."/>
            <person name="Asadollahi M."/>
            <person name="Askin M."/>
            <person name="Barry K."/>
            <person name="Battaglia E."/>
            <person name="Bayram O."/>
            <person name="Benocci T."/>
            <person name="Braus-Stromeyer S.A."/>
            <person name="Caldana C."/>
            <person name="Canovas D."/>
            <person name="Cerqueira G.C."/>
            <person name="Chen F."/>
            <person name="Chen W."/>
            <person name="Choi C."/>
            <person name="Clum A."/>
            <person name="Dos Santos R.A."/>
            <person name="Damasio A.R."/>
            <person name="Diallinas G."/>
            <person name="Emri T."/>
            <person name="Fekete E."/>
            <person name="Flipphi M."/>
            <person name="Freyberg S."/>
            <person name="Gallo A."/>
            <person name="Gournas C."/>
            <person name="Habgood R."/>
            <person name="Hainaut M."/>
            <person name="Harispe M.L."/>
            <person name="Henrissat B."/>
            <person name="Hilden K.S."/>
            <person name="Hope R."/>
            <person name="Hossain A."/>
            <person name="Karabika E."/>
            <person name="Karaffa L."/>
            <person name="Karanyi Z."/>
            <person name="Krasevec N."/>
            <person name="Kuo A."/>
            <person name="Kusch H."/>
            <person name="LaButti K."/>
            <person name="Lagendijk E.L."/>
            <person name="Lapidus A."/>
            <person name="Levasseur A."/>
            <person name="Lindquist E."/>
            <person name="Lipzen A."/>
            <person name="Logrieco A.F."/>
            <person name="MacCabe A."/>
            <person name="Maekelae M.R."/>
            <person name="Malavazi I."/>
            <person name="Melin P."/>
            <person name="Meyer V."/>
            <person name="Mielnichuk N."/>
            <person name="Miskei M."/>
            <person name="Molnar A.P."/>
            <person name="Mule G."/>
            <person name="Ngan C.Y."/>
            <person name="Orejas M."/>
            <person name="Orosz E."/>
            <person name="Ouedraogo J.P."/>
            <person name="Overkamp K.M."/>
            <person name="Park H.-S."/>
            <person name="Perrone G."/>
            <person name="Piumi F."/>
            <person name="Punt P.J."/>
            <person name="Ram A.F."/>
            <person name="Ramon A."/>
            <person name="Rauscher S."/>
            <person name="Record E."/>
            <person name="Riano-Pachon D.M."/>
            <person name="Robert V."/>
            <person name="Roehrig J."/>
            <person name="Ruller R."/>
            <person name="Salamov A."/>
            <person name="Salih N.S."/>
            <person name="Samson R.A."/>
            <person name="Sandor E."/>
            <person name="Sanguinetti M."/>
            <person name="Schuetze T."/>
            <person name="Sepcic K."/>
            <person name="Shelest E."/>
            <person name="Sherlock G."/>
            <person name="Sophianopoulou V."/>
            <person name="Squina F.M."/>
            <person name="Sun H."/>
            <person name="Susca A."/>
            <person name="Todd R.B."/>
            <person name="Tsang A."/>
            <person name="Unkles S.E."/>
            <person name="van de Wiele N."/>
            <person name="van Rossen-Uffink D."/>
            <person name="Oliveira J.V."/>
            <person name="Vesth T.C."/>
            <person name="Visser J."/>
            <person name="Yu J.-H."/>
            <person name="Zhou M."/>
            <person name="Andersen M.R."/>
            <person name="Archer D.B."/>
            <person name="Baker S.E."/>
            <person name="Benoit I."/>
            <person name="Brakhage A.A."/>
            <person name="Braus G.H."/>
            <person name="Fischer R."/>
            <person name="Frisvad J.C."/>
            <person name="Goldman G.H."/>
            <person name="Houbraken J."/>
            <person name="Oakley B."/>
            <person name="Pocsi I."/>
            <person name="Scazzocchio C."/>
            <person name="Seiboth B."/>
            <person name="vanKuyk P.A."/>
            <person name="Wortman J."/>
            <person name="Dyer P.S."/>
            <person name="Grigoriev I.V."/>
        </authorList>
    </citation>
    <scope>NUCLEOTIDE SEQUENCE [LARGE SCALE GENOMIC DNA]</scope>
    <source>
        <strain evidence="6">CBS 106.47</strain>
    </source>
</reference>
<protein>
    <recommendedName>
        <fullName evidence="4">SNF2 N-terminal domain-containing protein</fullName>
    </recommendedName>
</protein>
<dbReference type="Pfam" id="PF00176">
    <property type="entry name" value="SNF2-rel_dom"/>
    <property type="match status" value="1"/>
</dbReference>
<evidence type="ECO:0000313" key="5">
    <source>
        <dbReference type="EMBL" id="OJZ82330.1"/>
    </source>
</evidence>
<dbReference type="EMBL" id="KV878248">
    <property type="protein sequence ID" value="OJZ82330.1"/>
    <property type="molecule type" value="Genomic_DNA"/>
</dbReference>
<name>A0A1M3T6F4_ASPLC</name>
<sequence length="323" mass="35840">MRTQAPENRQSAEEEKKKDLSLRNSSHCMAVGLFGRVVADEGHMLKTISTRVHQSVARLGVPRQWFLTATPMINRVIDICGFLTILCKEEWDDIAAASPGSGYEESDDLLAPYQQYAAKETTEPTPLFLLSPNRFVKLIRKGQLEARAGHYVLKAIMPLICLRRDMGERMDIDGQRVCVIGGEIPPIKVGTVKLRYPPAVQEDHDLMYNGLTQRLKGVGGALEELTAEDIQGAGGTMDTTAVRLACHYAFSPRGDEHGHHVIYTIQWASVHVETFGFGFPSLKEAPLTPTILEKYNDFRQYGSDTNALLISNRSVTAPRDPGC</sequence>
<evidence type="ECO:0000256" key="2">
    <source>
        <dbReference type="ARBA" id="ARBA00022840"/>
    </source>
</evidence>
<dbReference type="Gene3D" id="3.40.50.10810">
    <property type="entry name" value="Tandem AAA-ATPase domain"/>
    <property type="match status" value="1"/>
</dbReference>